<dbReference type="GO" id="GO:0003700">
    <property type="term" value="F:DNA-binding transcription factor activity"/>
    <property type="evidence" value="ECO:0007669"/>
    <property type="project" value="InterPro"/>
</dbReference>
<dbReference type="InterPro" id="IPR037923">
    <property type="entry name" value="HTH-like"/>
</dbReference>
<evidence type="ECO:0000259" key="4">
    <source>
        <dbReference type="PROSITE" id="PS01124"/>
    </source>
</evidence>
<dbReference type="InterPro" id="IPR009057">
    <property type="entry name" value="Homeodomain-like_sf"/>
</dbReference>
<gene>
    <name evidence="5" type="ORF">AVENP_2352</name>
</gene>
<evidence type="ECO:0000256" key="3">
    <source>
        <dbReference type="ARBA" id="ARBA00023163"/>
    </source>
</evidence>
<dbReference type="Proteomes" id="UP000503482">
    <property type="component" value="Chromosome"/>
</dbReference>
<dbReference type="EMBL" id="CP053840">
    <property type="protein sequence ID" value="QKF67878.1"/>
    <property type="molecule type" value="Genomic_DNA"/>
</dbReference>
<accession>A0AAE7B9F4</accession>
<dbReference type="RefSeq" id="WP_128359094.1">
    <property type="nucleotide sequence ID" value="NZ_CP053840.1"/>
</dbReference>
<dbReference type="InterPro" id="IPR050204">
    <property type="entry name" value="AraC_XylS_family_regulators"/>
</dbReference>
<evidence type="ECO:0000256" key="1">
    <source>
        <dbReference type="ARBA" id="ARBA00023015"/>
    </source>
</evidence>
<dbReference type="AlphaFoldDB" id="A0AAE7B9F4"/>
<keyword evidence="6" id="KW-1185">Reference proteome</keyword>
<proteinExistence type="predicted"/>
<reference evidence="5 6" key="1">
    <citation type="submission" date="2020-05" db="EMBL/GenBank/DDBJ databases">
        <title>Complete genome sequencing of Campylobacter and Arcobacter type strains.</title>
        <authorList>
            <person name="Miller W.G."/>
            <person name="Yee E."/>
        </authorList>
    </citation>
    <scope>NUCLEOTIDE SEQUENCE [LARGE SCALE GENOMIC DNA]</scope>
    <source>
        <strain evidence="5 6">LMG 26156</strain>
    </source>
</reference>
<dbReference type="PRINTS" id="PR00032">
    <property type="entry name" value="HTHARAC"/>
</dbReference>
<dbReference type="SMART" id="SM00342">
    <property type="entry name" value="HTH_ARAC"/>
    <property type="match status" value="1"/>
</dbReference>
<name>A0AAE7B9F4_9BACT</name>
<dbReference type="InterPro" id="IPR020449">
    <property type="entry name" value="Tscrpt_reg_AraC-type_HTH"/>
</dbReference>
<dbReference type="InterPro" id="IPR003313">
    <property type="entry name" value="AraC-bd"/>
</dbReference>
<evidence type="ECO:0000256" key="2">
    <source>
        <dbReference type="ARBA" id="ARBA00023125"/>
    </source>
</evidence>
<keyword evidence="1" id="KW-0805">Transcription regulation</keyword>
<dbReference type="PROSITE" id="PS01124">
    <property type="entry name" value="HTH_ARAC_FAMILY_2"/>
    <property type="match status" value="1"/>
</dbReference>
<protein>
    <submittedName>
        <fullName evidence="5">Transcriptional regulator, AraC family</fullName>
    </submittedName>
</protein>
<dbReference type="PANTHER" id="PTHR46796">
    <property type="entry name" value="HTH-TYPE TRANSCRIPTIONAL ACTIVATOR RHAS-RELATED"/>
    <property type="match status" value="1"/>
</dbReference>
<dbReference type="SUPFAM" id="SSF51215">
    <property type="entry name" value="Regulatory protein AraC"/>
    <property type="match status" value="1"/>
</dbReference>
<evidence type="ECO:0000313" key="5">
    <source>
        <dbReference type="EMBL" id="QKF67878.1"/>
    </source>
</evidence>
<keyword evidence="3" id="KW-0804">Transcription</keyword>
<organism evidence="5 6">
    <name type="scientific">Arcobacter venerupis</name>
    <dbReference type="NCBI Taxonomy" id="1054033"/>
    <lineage>
        <taxon>Bacteria</taxon>
        <taxon>Pseudomonadati</taxon>
        <taxon>Campylobacterota</taxon>
        <taxon>Epsilonproteobacteria</taxon>
        <taxon>Campylobacterales</taxon>
        <taxon>Arcobacteraceae</taxon>
        <taxon>Arcobacter</taxon>
    </lineage>
</organism>
<evidence type="ECO:0000313" key="6">
    <source>
        <dbReference type="Proteomes" id="UP000503482"/>
    </source>
</evidence>
<keyword evidence="2" id="KW-0238">DNA-binding</keyword>
<sequence length="265" mass="31023">MKLKSLSNTFFENVTNSHSEFKKHFHDTYTIGLTHEGLFKSIHENNINLSYKNSTKVINPGEMHGGNSNSWKYTNFYPSIELVSAIYEQIFFEKKIPIFTEHIIEDLNLYKLLYSFFLSALKNEDEMIVETYLISSLSYLIKNYTFTTLKEPKFNNNIILENSITYIKDCLETNISLDELALNSSLSKYHFLRIFKNSTGITPHQYILNQKIERSKELILKGMNLSEVAFNLGFNDQSHFIKTFKKTYGYVPSQLKQKSNFLLYK</sequence>
<dbReference type="GO" id="GO:0043565">
    <property type="term" value="F:sequence-specific DNA binding"/>
    <property type="evidence" value="ECO:0007669"/>
    <property type="project" value="InterPro"/>
</dbReference>
<feature type="domain" description="HTH araC/xylS-type" evidence="4">
    <location>
        <begin position="161"/>
        <end position="258"/>
    </location>
</feature>
<dbReference type="PANTHER" id="PTHR46796:SF2">
    <property type="entry name" value="TRANSCRIPTIONAL REGULATORY PROTEIN"/>
    <property type="match status" value="1"/>
</dbReference>
<dbReference type="Gene3D" id="1.10.10.60">
    <property type="entry name" value="Homeodomain-like"/>
    <property type="match status" value="2"/>
</dbReference>
<dbReference type="KEGG" id="avp:AVENP_2352"/>
<dbReference type="SUPFAM" id="SSF46689">
    <property type="entry name" value="Homeodomain-like"/>
    <property type="match status" value="2"/>
</dbReference>
<dbReference type="Pfam" id="PF12833">
    <property type="entry name" value="HTH_18"/>
    <property type="match status" value="1"/>
</dbReference>
<dbReference type="InterPro" id="IPR018060">
    <property type="entry name" value="HTH_AraC"/>
</dbReference>
<dbReference type="Pfam" id="PF02311">
    <property type="entry name" value="AraC_binding"/>
    <property type="match status" value="1"/>
</dbReference>